<evidence type="ECO:0000313" key="1">
    <source>
        <dbReference type="EMBL" id="AJW71558.1"/>
    </source>
</evidence>
<reference evidence="1 2" key="2">
    <citation type="journal article" date="2016" name="ISME J.">
        <title>Physiological and genomic characterization of two novel marine thaumarchaeal strains indicates niche differentiation.</title>
        <authorList>
            <person name="Bayer B."/>
            <person name="Vojvoda J."/>
            <person name="Offre P."/>
            <person name="Alves R.J."/>
            <person name="Elisabeth N.H."/>
            <person name="Garcia J.A."/>
            <person name="Volland J.M."/>
            <person name="Srivastava A."/>
            <person name="Schleper C."/>
            <person name="Herndl G.J."/>
        </authorList>
    </citation>
    <scope>NUCLEOTIDE SEQUENCE [LARGE SCALE GENOMIC DNA]</scope>
    <source>
        <strain evidence="1 2">NF5</strain>
    </source>
</reference>
<dbReference type="RefSeq" id="WP_048117639.1">
    <property type="nucleotide sequence ID" value="NZ_CP011070.1"/>
</dbReference>
<evidence type="ECO:0000313" key="2">
    <source>
        <dbReference type="Proteomes" id="UP000032408"/>
    </source>
</evidence>
<sequence>MKSKLAMTSLIAMLAIVSVGLPAAMADSDQFKKRHLEVADFVGGIQITEDTKRADLREQVTVSLSEASALYPDANRARIGVVVNENDDKFLAWIVIEREYNPETFTGVKYFHVVDAADIDNVTTITHEIDNTDRIQKKIDRLDQKIEKITERLAENPDDKKAEFLGMLLEIRDALSNGDYDTAKDLRDQLKSLRGA</sequence>
<keyword evidence="2" id="KW-1185">Reference proteome</keyword>
<dbReference type="Proteomes" id="UP000032408">
    <property type="component" value="Chromosome"/>
</dbReference>
<dbReference type="STRING" id="1580092.NADRNF5_1880"/>
<dbReference type="KEGG" id="nin:NADRNF5_1880"/>
<dbReference type="AlphaFoldDB" id="A0A0D5C4S2"/>
<dbReference type="HOGENOM" id="CLU_1387528_0_0_2"/>
<accession>A0A0D5C4S2</accession>
<name>A0A0D5C4S2_9ARCH</name>
<organism evidence="1 2">
    <name type="scientific">Nitrosopumilus adriaticus</name>
    <dbReference type="NCBI Taxonomy" id="1580092"/>
    <lineage>
        <taxon>Archaea</taxon>
        <taxon>Nitrososphaerota</taxon>
        <taxon>Nitrososphaeria</taxon>
        <taxon>Nitrosopumilales</taxon>
        <taxon>Nitrosopumilaceae</taxon>
        <taxon>Nitrosopumilus</taxon>
    </lineage>
</organism>
<proteinExistence type="predicted"/>
<protein>
    <submittedName>
        <fullName evidence="1">Uncharacterized protein</fullName>
    </submittedName>
</protein>
<gene>
    <name evidence="1" type="ORF">NADRNF5_1880</name>
</gene>
<dbReference type="GeneID" id="24821039"/>
<dbReference type="EMBL" id="CP011070">
    <property type="protein sequence ID" value="AJW71558.1"/>
    <property type="molecule type" value="Genomic_DNA"/>
</dbReference>
<reference evidence="2" key="1">
    <citation type="submission" date="2015-03" db="EMBL/GenBank/DDBJ databases">
        <title>Characterization of two novel Thaumarchaeota isolated from the Northern Adriatic Sea.</title>
        <authorList>
            <person name="Bayer B."/>
            <person name="Vojvoda J."/>
            <person name="Offre P."/>
            <person name="Srivastava A."/>
            <person name="Elisabeth N."/>
            <person name="Garcia J.A.L."/>
            <person name="Schleper C."/>
            <person name="Herndl G.J."/>
        </authorList>
    </citation>
    <scope>NUCLEOTIDE SEQUENCE [LARGE SCALE GENOMIC DNA]</scope>
    <source>
        <strain evidence="2">NF5</strain>
    </source>
</reference>